<dbReference type="GO" id="GO:0051119">
    <property type="term" value="F:sugar transmembrane transporter activity"/>
    <property type="evidence" value="ECO:0007669"/>
    <property type="project" value="InterPro"/>
</dbReference>
<comment type="subcellular location">
    <subcellularLocation>
        <location evidence="1">Membrane</location>
        <topology evidence="1">Multi-pass membrane protein</topology>
    </subcellularLocation>
</comment>
<dbReference type="EMBL" id="NRQW01000605">
    <property type="protein sequence ID" value="PLZ84245.1"/>
    <property type="molecule type" value="Genomic_DNA"/>
</dbReference>
<evidence type="ECO:0008006" key="8">
    <source>
        <dbReference type="Google" id="ProtNLM"/>
    </source>
</evidence>
<accession>A0A2N6JW45</accession>
<evidence type="ECO:0000256" key="3">
    <source>
        <dbReference type="ARBA" id="ARBA00022989"/>
    </source>
</evidence>
<evidence type="ECO:0000256" key="5">
    <source>
        <dbReference type="SAM" id="Phobius"/>
    </source>
</evidence>
<proteinExistence type="predicted"/>
<evidence type="ECO:0000256" key="4">
    <source>
        <dbReference type="ARBA" id="ARBA00023136"/>
    </source>
</evidence>
<comment type="caution">
    <text evidence="6">The sequence shown here is derived from an EMBL/GenBank/DDBJ whole genome shotgun (WGS) entry which is preliminary data.</text>
</comment>
<keyword evidence="2 5" id="KW-0812">Transmembrane</keyword>
<dbReference type="AlphaFoldDB" id="A0A2N6JW45"/>
<name>A0A2N6JW45_FISMU</name>
<dbReference type="InterPro" id="IPR006603">
    <property type="entry name" value="PQ-loop_rpt"/>
</dbReference>
<protein>
    <recommendedName>
        <fullName evidence="8">MtN3 and saliva related transmembrane protein</fullName>
    </recommendedName>
</protein>
<gene>
    <name evidence="6" type="ORF">CEN44_25485</name>
</gene>
<keyword evidence="4 5" id="KW-0472">Membrane</keyword>
<evidence type="ECO:0000313" key="6">
    <source>
        <dbReference type="EMBL" id="PLZ84245.1"/>
    </source>
</evidence>
<feature type="transmembrane region" description="Helical" evidence="5">
    <location>
        <begin position="62"/>
        <end position="81"/>
    </location>
</feature>
<dbReference type="Gene3D" id="1.20.1280.290">
    <property type="match status" value="1"/>
</dbReference>
<keyword evidence="3 5" id="KW-1133">Transmembrane helix</keyword>
<dbReference type="InterPro" id="IPR047662">
    <property type="entry name" value="SemiSWEET"/>
</dbReference>
<evidence type="ECO:0000256" key="1">
    <source>
        <dbReference type="ARBA" id="ARBA00004141"/>
    </source>
</evidence>
<dbReference type="NCBIfam" id="NF037968">
    <property type="entry name" value="SemiSWEET_2"/>
    <property type="match status" value="1"/>
</dbReference>
<feature type="transmembrane region" description="Helical" evidence="5">
    <location>
        <begin position="6"/>
        <end position="24"/>
    </location>
</feature>
<sequence>MDFITTLGLIAATLTTFSFLPQLIKTWRTKSAKDVSYVMLISFSIGVFLWLIYGFYLSALPIILANGITLLFNIIILWLKIKYRST</sequence>
<dbReference type="GO" id="GO:0016020">
    <property type="term" value="C:membrane"/>
    <property type="evidence" value="ECO:0007669"/>
    <property type="project" value="UniProtKB-SubCell"/>
</dbReference>
<evidence type="ECO:0000256" key="2">
    <source>
        <dbReference type="ARBA" id="ARBA00022692"/>
    </source>
</evidence>
<dbReference type="RefSeq" id="WP_016868501.1">
    <property type="nucleotide sequence ID" value="NZ_CAWNVR010000751.1"/>
</dbReference>
<dbReference type="Pfam" id="PF04193">
    <property type="entry name" value="PQ-loop"/>
    <property type="match status" value="1"/>
</dbReference>
<evidence type="ECO:0000313" key="7">
    <source>
        <dbReference type="Proteomes" id="UP000235036"/>
    </source>
</evidence>
<reference evidence="6 7" key="1">
    <citation type="submission" date="2017-08" db="EMBL/GenBank/DDBJ databases">
        <title>Genomes of Fischerella (Mastigocladus) sp. strains.</title>
        <authorList>
            <person name="Miller S.R."/>
        </authorList>
    </citation>
    <scope>NUCLEOTIDE SEQUENCE [LARGE SCALE GENOMIC DNA]</scope>
    <source>
        <strain evidence="6 7">CCMEE 5323</strain>
    </source>
</reference>
<keyword evidence="7" id="KW-1185">Reference proteome</keyword>
<dbReference type="Proteomes" id="UP000235036">
    <property type="component" value="Unassembled WGS sequence"/>
</dbReference>
<organism evidence="6 7">
    <name type="scientific">Fischerella muscicola CCMEE 5323</name>
    <dbReference type="NCBI Taxonomy" id="2019572"/>
    <lineage>
        <taxon>Bacteria</taxon>
        <taxon>Bacillati</taxon>
        <taxon>Cyanobacteriota</taxon>
        <taxon>Cyanophyceae</taxon>
        <taxon>Nostocales</taxon>
        <taxon>Hapalosiphonaceae</taxon>
        <taxon>Fischerella</taxon>
    </lineage>
</organism>
<feature type="transmembrane region" description="Helical" evidence="5">
    <location>
        <begin position="36"/>
        <end position="56"/>
    </location>
</feature>